<accession>A0ABV7WNT7</accession>
<dbReference type="InterPro" id="IPR001279">
    <property type="entry name" value="Metallo-B-lactamas"/>
</dbReference>
<evidence type="ECO:0000256" key="8">
    <source>
        <dbReference type="ARBA" id="ARBA00031044"/>
    </source>
</evidence>
<dbReference type="Pfam" id="PF16123">
    <property type="entry name" value="HAGH_C"/>
    <property type="match status" value="1"/>
</dbReference>
<comment type="cofactor">
    <cofactor evidence="1">
        <name>Zn(2+)</name>
        <dbReference type="ChEBI" id="CHEBI:29105"/>
    </cofactor>
</comment>
<name>A0ABV7WNT7_9GAMM</name>
<keyword evidence="5" id="KW-0479">Metal-binding</keyword>
<keyword evidence="6 10" id="KW-0378">Hydrolase</keyword>
<evidence type="ECO:0000256" key="3">
    <source>
        <dbReference type="ARBA" id="ARBA00006759"/>
    </source>
</evidence>
<comment type="similarity">
    <text evidence="3">Belongs to the metallo-beta-lactamase superfamily. Glyoxalase II family.</text>
</comment>
<dbReference type="PANTHER" id="PTHR43705">
    <property type="entry name" value="HYDROXYACYLGLUTATHIONE HYDROLASE"/>
    <property type="match status" value="1"/>
</dbReference>
<dbReference type="PANTHER" id="PTHR43705:SF1">
    <property type="entry name" value="HYDROXYACYLGLUTATHIONE HYDROLASE GLOB"/>
    <property type="match status" value="1"/>
</dbReference>
<evidence type="ECO:0000313" key="10">
    <source>
        <dbReference type="EMBL" id="MFC3700441.1"/>
    </source>
</evidence>
<dbReference type="EC" id="3.1.2.6" evidence="4"/>
<proteinExistence type="inferred from homology"/>
<feature type="domain" description="Metallo-beta-lactamase" evidence="9">
    <location>
        <begin position="15"/>
        <end position="172"/>
    </location>
</feature>
<gene>
    <name evidence="10" type="ORF">ACFOND_02230</name>
</gene>
<dbReference type="RefSeq" id="WP_290281762.1">
    <property type="nucleotide sequence ID" value="NZ_JAUFQI010000001.1"/>
</dbReference>
<dbReference type="InterPro" id="IPR036866">
    <property type="entry name" value="RibonucZ/Hydroxyglut_hydro"/>
</dbReference>
<dbReference type="InterPro" id="IPR032282">
    <property type="entry name" value="HAGH_C"/>
</dbReference>
<protein>
    <recommendedName>
        <fullName evidence="4">hydroxyacylglutathione hydrolase</fullName>
        <ecNumber evidence="4">3.1.2.6</ecNumber>
    </recommendedName>
    <alternativeName>
        <fullName evidence="8">Glyoxalase II</fullName>
    </alternativeName>
</protein>
<evidence type="ECO:0000256" key="2">
    <source>
        <dbReference type="ARBA" id="ARBA00004963"/>
    </source>
</evidence>
<dbReference type="Gene3D" id="3.60.15.10">
    <property type="entry name" value="Ribonuclease Z/Hydroxyacylglutathione hydrolase-like"/>
    <property type="match status" value="1"/>
</dbReference>
<evidence type="ECO:0000259" key="9">
    <source>
        <dbReference type="SMART" id="SM00849"/>
    </source>
</evidence>
<organism evidence="10 11">
    <name type="scientific">Reinekea marina</name>
    <dbReference type="NCBI Taxonomy" id="1310421"/>
    <lineage>
        <taxon>Bacteria</taxon>
        <taxon>Pseudomonadati</taxon>
        <taxon>Pseudomonadota</taxon>
        <taxon>Gammaproteobacteria</taxon>
        <taxon>Oceanospirillales</taxon>
        <taxon>Saccharospirillaceae</taxon>
        <taxon>Reinekea</taxon>
    </lineage>
</organism>
<dbReference type="Pfam" id="PF00753">
    <property type="entry name" value="Lactamase_B"/>
    <property type="match status" value="1"/>
</dbReference>
<dbReference type="SUPFAM" id="SSF56281">
    <property type="entry name" value="Metallo-hydrolase/oxidoreductase"/>
    <property type="match status" value="1"/>
</dbReference>
<comment type="pathway">
    <text evidence="2">Secondary metabolite metabolism; methylglyoxal degradation; (R)-lactate from methylglyoxal: step 2/2.</text>
</comment>
<sequence>MIADVVRLFIPNSALNYNHLVVCPDSRKAAIVDPFNADLLFNFANEQNLEVEQIWITHEHPDHIKDLTPLQRLTNAHVYAPETCRGKFDADTWLKDNQTITLGNCAISHLLTPGHTPGHGIFWQRDHWAIFGDTVFNAGIGNTKSGDATELYHTVQRLKHLMTDTVKVYTGHDYIETNLKFTLQQKPNLESAARLLEQVSQQTPDTRLISNWAQEKEINLFLNAPDREAFIELRALRDKW</sequence>
<evidence type="ECO:0000256" key="6">
    <source>
        <dbReference type="ARBA" id="ARBA00022801"/>
    </source>
</evidence>
<evidence type="ECO:0000313" key="11">
    <source>
        <dbReference type="Proteomes" id="UP001595710"/>
    </source>
</evidence>
<evidence type="ECO:0000256" key="7">
    <source>
        <dbReference type="ARBA" id="ARBA00022833"/>
    </source>
</evidence>
<evidence type="ECO:0000256" key="1">
    <source>
        <dbReference type="ARBA" id="ARBA00001947"/>
    </source>
</evidence>
<evidence type="ECO:0000256" key="4">
    <source>
        <dbReference type="ARBA" id="ARBA00011917"/>
    </source>
</evidence>
<dbReference type="GO" id="GO:0016787">
    <property type="term" value="F:hydrolase activity"/>
    <property type="evidence" value="ECO:0007669"/>
    <property type="project" value="UniProtKB-KW"/>
</dbReference>
<dbReference type="SMART" id="SM00849">
    <property type="entry name" value="Lactamase_B"/>
    <property type="match status" value="1"/>
</dbReference>
<reference evidence="11" key="1">
    <citation type="journal article" date="2019" name="Int. J. Syst. Evol. Microbiol.">
        <title>The Global Catalogue of Microorganisms (GCM) 10K type strain sequencing project: providing services to taxonomists for standard genome sequencing and annotation.</title>
        <authorList>
            <consortium name="The Broad Institute Genomics Platform"/>
            <consortium name="The Broad Institute Genome Sequencing Center for Infectious Disease"/>
            <person name="Wu L."/>
            <person name="Ma J."/>
        </authorList>
    </citation>
    <scope>NUCLEOTIDE SEQUENCE [LARGE SCALE GENOMIC DNA]</scope>
    <source>
        <strain evidence="11">CECT 8288</strain>
    </source>
</reference>
<dbReference type="InterPro" id="IPR035680">
    <property type="entry name" value="Clx_II_MBL"/>
</dbReference>
<evidence type="ECO:0000256" key="5">
    <source>
        <dbReference type="ARBA" id="ARBA00022723"/>
    </source>
</evidence>
<dbReference type="InterPro" id="IPR050110">
    <property type="entry name" value="Glyoxalase_II_hydrolase"/>
</dbReference>
<dbReference type="EMBL" id="JBHRYN010000005">
    <property type="protein sequence ID" value="MFC3700441.1"/>
    <property type="molecule type" value="Genomic_DNA"/>
</dbReference>
<dbReference type="CDD" id="cd07723">
    <property type="entry name" value="hydroxyacylglutathione_hydrolase_MBL-fold"/>
    <property type="match status" value="1"/>
</dbReference>
<keyword evidence="11" id="KW-1185">Reference proteome</keyword>
<comment type="caution">
    <text evidence="10">The sequence shown here is derived from an EMBL/GenBank/DDBJ whole genome shotgun (WGS) entry which is preliminary data.</text>
</comment>
<dbReference type="Proteomes" id="UP001595710">
    <property type="component" value="Unassembled WGS sequence"/>
</dbReference>
<keyword evidence="7" id="KW-0862">Zinc</keyword>